<accession>A0A419WQK4</accession>
<dbReference type="FunFam" id="1.10.3210.10:FF:000037">
    <property type="entry name" value="Metal-dependent phosphohydrolase, HD superfamily"/>
    <property type="match status" value="1"/>
</dbReference>
<dbReference type="RefSeq" id="WP_120243200.1">
    <property type="nucleotide sequence ID" value="NZ_RAPO01000001.1"/>
</dbReference>
<dbReference type="PANTHER" id="PTHR11373">
    <property type="entry name" value="DEOXYNUCLEOSIDE TRIPHOSPHATE TRIPHOSPHOHYDROLASE"/>
    <property type="match status" value="1"/>
</dbReference>
<dbReference type="AlphaFoldDB" id="A0A419WQK4"/>
<dbReference type="Gene3D" id="1.10.3210.10">
    <property type="entry name" value="Hypothetical protein af1432"/>
    <property type="match status" value="1"/>
</dbReference>
<dbReference type="GO" id="GO:0006203">
    <property type="term" value="P:dGTP catabolic process"/>
    <property type="evidence" value="ECO:0007669"/>
    <property type="project" value="TreeGrafter"/>
</dbReference>
<dbReference type="SUPFAM" id="SSF109604">
    <property type="entry name" value="HD-domain/PDEase-like"/>
    <property type="match status" value="1"/>
</dbReference>
<dbReference type="Pfam" id="PF01966">
    <property type="entry name" value="HD"/>
    <property type="match status" value="1"/>
</dbReference>
<dbReference type="InterPro" id="IPR006674">
    <property type="entry name" value="HD_domain"/>
</dbReference>
<sequence length="409" mass="45772">MKVIKDSVHDHLQVEAVARDLLDTPPVQRLRGIRQLGTVSLVYPSANHTRFEHSLGVYHLACKALEQLNVEGTQAERVQAAALLHDVGHGPFSHNLEPLTHRRTGRYHDDVDHLIADGAVGDVLRDHDLEPERIAGLIAGEGRFGQLVSGELDVDRMDYLVRDAHHTGVPYGTIDHERLVRELTFVDGELVLDEGNVQAAESLLVARALMNPTVYSHSVARISKAMLRRAAERLLERTDTDAEALQRMDDADLVVALRSCEDTQEFSRRLDERDLFKRAVWAEIDDVPGGVIESDHESVREFEREIADRAEVEQECVILDIPSRPSMTESTTRVMVNGDIRRLGQQSPLVEALRAAQYSQWRLGVYSPPEMRERVGRAAVDVLGLDIEGALVSEVRDGMDTTLDQFVDD</sequence>
<comment type="caution">
    <text evidence="2">The sequence shown here is derived from an EMBL/GenBank/DDBJ whole genome shotgun (WGS) entry which is preliminary data.</text>
</comment>
<evidence type="ECO:0000313" key="3">
    <source>
        <dbReference type="Proteomes" id="UP000283805"/>
    </source>
</evidence>
<dbReference type="GO" id="GO:0008832">
    <property type="term" value="F:dGTPase activity"/>
    <property type="evidence" value="ECO:0007669"/>
    <property type="project" value="TreeGrafter"/>
</dbReference>
<reference evidence="2 3" key="1">
    <citation type="submission" date="2018-09" db="EMBL/GenBank/DDBJ databases">
        <title>Genomic Encyclopedia of Archaeal and Bacterial Type Strains, Phase II (KMG-II): from individual species to whole genera.</title>
        <authorList>
            <person name="Goeker M."/>
        </authorList>
    </citation>
    <scope>NUCLEOTIDE SEQUENCE [LARGE SCALE GENOMIC DNA]</scope>
    <source>
        <strain evidence="2 3">DSM 13151</strain>
    </source>
</reference>
<feature type="domain" description="HD/PDEase" evidence="1">
    <location>
        <begin position="46"/>
        <end position="169"/>
    </location>
</feature>
<dbReference type="InterPro" id="IPR045509">
    <property type="entry name" value="HD_assoc_2"/>
</dbReference>
<dbReference type="Proteomes" id="UP000283805">
    <property type="component" value="Unassembled WGS sequence"/>
</dbReference>
<organism evidence="2 3">
    <name type="scientific">Halopiger aswanensis</name>
    <dbReference type="NCBI Taxonomy" id="148449"/>
    <lineage>
        <taxon>Archaea</taxon>
        <taxon>Methanobacteriati</taxon>
        <taxon>Methanobacteriota</taxon>
        <taxon>Stenosarchaea group</taxon>
        <taxon>Halobacteria</taxon>
        <taxon>Halobacteriales</taxon>
        <taxon>Natrialbaceae</taxon>
        <taxon>Halopiger</taxon>
    </lineage>
</organism>
<protein>
    <recommendedName>
        <fullName evidence="1">HD/PDEase domain-containing protein</fullName>
    </recommendedName>
</protein>
<dbReference type="Pfam" id="PF19276">
    <property type="entry name" value="HD_assoc_2"/>
    <property type="match status" value="1"/>
</dbReference>
<evidence type="ECO:0000259" key="1">
    <source>
        <dbReference type="SMART" id="SM00471"/>
    </source>
</evidence>
<dbReference type="OrthoDB" id="8895at2157"/>
<keyword evidence="3" id="KW-1185">Reference proteome</keyword>
<name>A0A419WQK4_9EURY</name>
<dbReference type="CDD" id="cd00077">
    <property type="entry name" value="HDc"/>
    <property type="match status" value="1"/>
</dbReference>
<dbReference type="InterPro" id="IPR050135">
    <property type="entry name" value="dGTPase-like"/>
</dbReference>
<evidence type="ECO:0000313" key="2">
    <source>
        <dbReference type="EMBL" id="RKD97694.1"/>
    </source>
</evidence>
<dbReference type="PANTHER" id="PTHR11373:SF4">
    <property type="entry name" value="DEOXYNUCLEOSIDE TRIPHOSPHATE TRIPHOSPHOHYDROLASE SAMHD1"/>
    <property type="match status" value="1"/>
</dbReference>
<proteinExistence type="predicted"/>
<dbReference type="InterPro" id="IPR003607">
    <property type="entry name" value="HD/PDEase_dom"/>
</dbReference>
<dbReference type="EMBL" id="RAPO01000001">
    <property type="protein sequence ID" value="RKD97694.1"/>
    <property type="molecule type" value="Genomic_DNA"/>
</dbReference>
<gene>
    <name evidence="2" type="ORF">ATJ93_0685</name>
</gene>
<dbReference type="SMART" id="SM00471">
    <property type="entry name" value="HDc"/>
    <property type="match status" value="1"/>
</dbReference>